<dbReference type="Proteomes" id="UP000502533">
    <property type="component" value="Chromosome"/>
</dbReference>
<protein>
    <submittedName>
        <fullName evidence="1">Uncharacterized protein</fullName>
    </submittedName>
</protein>
<evidence type="ECO:0000313" key="2">
    <source>
        <dbReference type="Proteomes" id="UP000502533"/>
    </source>
</evidence>
<organism evidence="1 2">
    <name type="scientific">Komagataeibacter rhaeticus</name>
    <dbReference type="NCBI Taxonomy" id="215221"/>
    <lineage>
        <taxon>Bacteria</taxon>
        <taxon>Pseudomonadati</taxon>
        <taxon>Pseudomonadota</taxon>
        <taxon>Alphaproteobacteria</taxon>
        <taxon>Acetobacterales</taxon>
        <taxon>Acetobacteraceae</taxon>
        <taxon>Komagataeibacter</taxon>
    </lineage>
</organism>
<evidence type="ECO:0000313" key="1">
    <source>
        <dbReference type="EMBL" id="QIP36709.1"/>
    </source>
</evidence>
<dbReference type="AlphaFoldDB" id="A0A181C5C1"/>
<dbReference type="RefSeq" id="WP_050800604.1">
    <property type="nucleotide sequence ID" value="NZ_CP050139.1"/>
</dbReference>
<gene>
    <name evidence="1" type="ORF">GWK63_15780</name>
</gene>
<dbReference type="EMBL" id="CP050139">
    <property type="protein sequence ID" value="QIP36709.1"/>
    <property type="molecule type" value="Genomic_DNA"/>
</dbReference>
<keyword evidence="2" id="KW-1185">Reference proteome</keyword>
<sequence>MLWGEERVGIRIELVPSWDDPPKPDTGYQNELTDLDHALNDVEVDYNRTILSPHSAQGFDYALGEYLIRYVAPAAFSAVAGAFCAWLQARSGRKVRLKIGDIEAEANSVRDAEHLLVQAMTLQAQKVDDEV</sequence>
<dbReference type="GeneID" id="85023621"/>
<reference evidence="1 2" key="1">
    <citation type="submission" date="2020-03" db="EMBL/GenBank/DDBJ databases">
        <title>Isolation of cellulose-producing strains, genome characterization and application of the synthesized cellulose films as an economical and sustainable material for piezoelectric sensor construction.</title>
        <authorList>
            <person name="Mangayil R.K."/>
        </authorList>
    </citation>
    <scope>NUCLEOTIDE SEQUENCE [LARGE SCALE GENOMIC DNA]</scope>
    <source>
        <strain evidence="1 2">ENS 9a1a</strain>
    </source>
</reference>
<dbReference type="KEGG" id="kre:GWK63_15780"/>
<proteinExistence type="predicted"/>
<accession>A0A181C5C1</accession>
<name>A0A181C5C1_9PROT</name>